<sequence>MNINASIIDQQLTGILEKNPEWVDHFGKDENRKRSAAFILLCMAKSLDISLEESVELLTEGGNDAGVDGLHIGEVEDGEFLVTIFQGKYKIKDLSGVANFPENGVQKAVNTVQVLFDPFRKVTLNERIAPKIEEIRSLIRDAFIPKVRVILCNNGAAWNDTARQWIDEIKKDFPEKVHFFHFNHDSIVNILQKPKKVDATLHLNGPIIVEDMNYMRVLVGRISVHAISRLFEEHGDRLLQRNIRRYLGLHSNRVNMAIHDTLCSDKSDKFYFYNNGITVVCDKFDYNAFQKADYHVKTVNMQVINGGQTCKTIHQTLKSHGPDIVGESAYVMIRIYQMADENKDFVNDITYATNSQNPVDLRDLHSNDEVQKKLEIDFSGLGFTYKRQKDESSAGANVISSLTVAEAVLAVWREKPHHAKFRRKEHFGKLYEEIFNTLSAAQAIIATRIFRKVENERKRPSSDNPPQFLPYGSHYIAMMIGRFLLQAHGIAIMELSHRNFAEMNTLLDERFATYHGQACESISQALKKCYGDRVISLQQLSATFRRGDLLEMLKPHPDPFLILSESGCPG</sequence>
<evidence type="ECO:0000313" key="2">
    <source>
        <dbReference type="EMBL" id="SLM30618.1"/>
    </source>
</evidence>
<dbReference type="Pfam" id="PF10592">
    <property type="entry name" value="AIPR"/>
    <property type="match status" value="1"/>
</dbReference>
<dbReference type="EMBL" id="FWEV01000153">
    <property type="protein sequence ID" value="SLM30618.1"/>
    <property type="molecule type" value="Genomic_DNA"/>
</dbReference>
<dbReference type="RefSeq" id="WP_080808880.1">
    <property type="nucleotide sequence ID" value="NZ_LT828563.1"/>
</dbReference>
<dbReference type="Proteomes" id="UP000191931">
    <property type="component" value="Unassembled WGS sequence"/>
</dbReference>
<evidence type="ECO:0000313" key="3">
    <source>
        <dbReference type="Proteomes" id="UP000191931"/>
    </source>
</evidence>
<dbReference type="InterPro" id="IPR018891">
    <property type="entry name" value="AIPR_C"/>
</dbReference>
<feature type="domain" description="Abortive phage infection protein C-terminal" evidence="1">
    <location>
        <begin position="239"/>
        <end position="487"/>
    </location>
</feature>
<gene>
    <name evidence="2" type="ORF">MTBBW1_2360001</name>
</gene>
<evidence type="ECO:0000259" key="1">
    <source>
        <dbReference type="Pfam" id="PF10592"/>
    </source>
</evidence>
<accession>A0A1W1HE01</accession>
<proteinExistence type="predicted"/>
<name>A0A1W1HE01_9BACT</name>
<reference evidence="2 3" key="1">
    <citation type="submission" date="2017-03" db="EMBL/GenBank/DDBJ databases">
        <authorList>
            <person name="Afonso C.L."/>
            <person name="Miller P.J."/>
            <person name="Scott M.A."/>
            <person name="Spackman E."/>
            <person name="Goraichik I."/>
            <person name="Dimitrov K.M."/>
            <person name="Suarez D.L."/>
            <person name="Swayne D.E."/>
        </authorList>
    </citation>
    <scope>NUCLEOTIDE SEQUENCE [LARGE SCALE GENOMIC DNA]</scope>
    <source>
        <strain evidence="2">PRJEB14757</strain>
    </source>
</reference>
<keyword evidence="3" id="KW-1185">Reference proteome</keyword>
<dbReference type="AlphaFoldDB" id="A0A1W1HE01"/>
<dbReference type="STRING" id="1246637.MTBBW1_2360001"/>
<dbReference type="OrthoDB" id="9806213at2"/>
<organism evidence="2 3">
    <name type="scientific">Desulfamplus magnetovallimortis</name>
    <dbReference type="NCBI Taxonomy" id="1246637"/>
    <lineage>
        <taxon>Bacteria</taxon>
        <taxon>Pseudomonadati</taxon>
        <taxon>Thermodesulfobacteriota</taxon>
        <taxon>Desulfobacteria</taxon>
        <taxon>Desulfobacterales</taxon>
        <taxon>Desulfobacteraceae</taxon>
        <taxon>Desulfamplus</taxon>
    </lineage>
</organism>
<protein>
    <submittedName>
        <fullName evidence="2">Putative abortive infection phage resistance protein</fullName>
    </submittedName>
</protein>